<dbReference type="OrthoDB" id="5423818at2759"/>
<protein>
    <recommendedName>
        <fullName evidence="9">Zn(2)-C6 fungal-type domain-containing protein</fullName>
    </recommendedName>
</protein>
<dbReference type="PANTHER" id="PTHR47660:SF3">
    <property type="entry name" value="FINGER DOMAIN PROTEIN, PUTATIVE (AFU_ORTHOLOGUE AFUA_4G03310)-RELATED"/>
    <property type="match status" value="1"/>
</dbReference>
<dbReference type="GO" id="GO:0003677">
    <property type="term" value="F:DNA binding"/>
    <property type="evidence" value="ECO:0007669"/>
    <property type="project" value="UniProtKB-KW"/>
</dbReference>
<evidence type="ECO:0000256" key="4">
    <source>
        <dbReference type="ARBA" id="ARBA00023125"/>
    </source>
</evidence>
<dbReference type="GO" id="GO:0008270">
    <property type="term" value="F:zinc ion binding"/>
    <property type="evidence" value="ECO:0007669"/>
    <property type="project" value="InterPro"/>
</dbReference>
<dbReference type="RefSeq" id="XP_020124375.1">
    <property type="nucleotide sequence ID" value="XM_020260199.1"/>
</dbReference>
<keyword evidence="5" id="KW-0804">Transcription</keyword>
<evidence type="ECO:0008006" key="9">
    <source>
        <dbReference type="Google" id="ProtNLM"/>
    </source>
</evidence>
<gene>
    <name evidence="7" type="ORF">UA08_00398</name>
</gene>
<proteinExistence type="predicted"/>
<dbReference type="GO" id="GO:0000981">
    <property type="term" value="F:DNA-binding transcription factor activity, RNA polymerase II-specific"/>
    <property type="evidence" value="ECO:0007669"/>
    <property type="project" value="InterPro"/>
</dbReference>
<evidence type="ECO:0000313" key="7">
    <source>
        <dbReference type="EMBL" id="OKL64254.1"/>
    </source>
</evidence>
<dbReference type="EMBL" id="LFMY01000001">
    <property type="protein sequence ID" value="OKL64254.1"/>
    <property type="molecule type" value="Genomic_DNA"/>
</dbReference>
<dbReference type="STRING" id="1441469.A0A225B0L6"/>
<organism evidence="7 8">
    <name type="scientific">Talaromyces atroroseus</name>
    <dbReference type="NCBI Taxonomy" id="1441469"/>
    <lineage>
        <taxon>Eukaryota</taxon>
        <taxon>Fungi</taxon>
        <taxon>Dikarya</taxon>
        <taxon>Ascomycota</taxon>
        <taxon>Pezizomycotina</taxon>
        <taxon>Eurotiomycetes</taxon>
        <taxon>Eurotiomycetidae</taxon>
        <taxon>Eurotiales</taxon>
        <taxon>Trichocomaceae</taxon>
        <taxon>Talaromyces</taxon>
        <taxon>Talaromyces sect. Trachyspermi</taxon>
    </lineage>
</organism>
<keyword evidence="8" id="KW-1185">Reference proteome</keyword>
<accession>A0A225B0L6</accession>
<evidence type="ECO:0000256" key="3">
    <source>
        <dbReference type="ARBA" id="ARBA00023015"/>
    </source>
</evidence>
<evidence type="ECO:0000256" key="2">
    <source>
        <dbReference type="ARBA" id="ARBA00022833"/>
    </source>
</evidence>
<name>A0A225B0L6_TALAT</name>
<dbReference type="InterPro" id="IPR036864">
    <property type="entry name" value="Zn2-C6_fun-type_DNA-bd_sf"/>
</dbReference>
<evidence type="ECO:0000256" key="6">
    <source>
        <dbReference type="ARBA" id="ARBA00023242"/>
    </source>
</evidence>
<keyword evidence="4" id="KW-0238">DNA-binding</keyword>
<evidence type="ECO:0000256" key="1">
    <source>
        <dbReference type="ARBA" id="ARBA00022723"/>
    </source>
</evidence>
<evidence type="ECO:0000313" key="8">
    <source>
        <dbReference type="Proteomes" id="UP000214365"/>
    </source>
</evidence>
<dbReference type="CDD" id="cd00067">
    <property type="entry name" value="GAL4"/>
    <property type="match status" value="1"/>
</dbReference>
<keyword evidence="3" id="KW-0805">Transcription regulation</keyword>
<reference evidence="7 8" key="1">
    <citation type="submission" date="2015-06" db="EMBL/GenBank/DDBJ databases">
        <title>Talaromyces atroroseus IBT 11181 draft genome.</title>
        <authorList>
            <person name="Rasmussen K.B."/>
            <person name="Rasmussen S."/>
            <person name="Petersen B."/>
            <person name="Sicheritz-Ponten T."/>
            <person name="Mortensen U.H."/>
            <person name="Thrane U."/>
        </authorList>
    </citation>
    <scope>NUCLEOTIDE SEQUENCE [LARGE SCALE GENOMIC DNA]</scope>
    <source>
        <strain evidence="7 8">IBT 11181</strain>
    </source>
</reference>
<dbReference type="GeneID" id="31000153"/>
<dbReference type="SUPFAM" id="SSF57701">
    <property type="entry name" value="Zn2/Cys6 DNA-binding domain"/>
    <property type="match status" value="1"/>
</dbReference>
<evidence type="ECO:0000256" key="5">
    <source>
        <dbReference type="ARBA" id="ARBA00023163"/>
    </source>
</evidence>
<keyword evidence="6" id="KW-0539">Nucleus</keyword>
<dbReference type="Proteomes" id="UP000214365">
    <property type="component" value="Unassembled WGS sequence"/>
</dbReference>
<comment type="caution">
    <text evidence="7">The sequence shown here is derived from an EMBL/GenBank/DDBJ whole genome shotgun (WGS) entry which is preliminary data.</text>
</comment>
<dbReference type="AlphaFoldDB" id="A0A225B0L6"/>
<sequence length="454" mass="51026">MAKVKCNFQPRCLRCTNKGLECVYDTTAANASIHAPTTSEEQITNEQPAANASPVFTLDLFAIGDINSTFNDFGASTETIDMDEAQVYVDWDEVNLVESPETDILSQSPMNNLPCFQYEQAARPNRQPAHKENLLLTDLPWSALGPPDNSLPVMSETTCLSELPYREFLTPIPIPNPVAKFTGNIVMQMLCAFPQMMLRRETLPPFIHGHWYQTTSAIEPALPRPLVNCMGLAQVFASHNLETRLFLWHTGRAEQHSLAEKASQCQFSKDEHLAAIQALLVYIMMRVIDNSKIEPDLNLELLVTYQSLCDSFKAGKIGFLPSPEEGNVQCHFSTHTPIHILMFTNNLNRRTAIVWLLITQMFQIKIGVPCDRFESFRDIPLSSPKSLWEARTRAAWQSEYEVYATMPRMGLDVFGDLLDACKQGDVGLNKLKLHAWNATVDNLGILLNLCAEMT</sequence>
<keyword evidence="2" id="KW-0862">Zinc</keyword>
<dbReference type="PANTHER" id="PTHR47660">
    <property type="entry name" value="TRANSCRIPTION FACTOR WITH C2H2 AND ZN(2)-CYS(6) DNA BINDING DOMAIN (EUROFUNG)-RELATED-RELATED"/>
    <property type="match status" value="1"/>
</dbReference>
<keyword evidence="1" id="KW-0479">Metal-binding</keyword>
<dbReference type="InterPro" id="IPR001138">
    <property type="entry name" value="Zn2Cys6_DnaBD"/>
</dbReference>